<feature type="region of interest" description="Disordered" evidence="1">
    <location>
        <begin position="1"/>
        <end position="33"/>
    </location>
</feature>
<dbReference type="EMBL" id="CAJOBJ010125141">
    <property type="protein sequence ID" value="CAF4695708.1"/>
    <property type="molecule type" value="Genomic_DNA"/>
</dbReference>
<evidence type="ECO:0000313" key="3">
    <source>
        <dbReference type="Proteomes" id="UP000681720"/>
    </source>
</evidence>
<protein>
    <submittedName>
        <fullName evidence="2">Uncharacterized protein</fullName>
    </submittedName>
</protein>
<feature type="non-terminal residue" evidence="2">
    <location>
        <position position="62"/>
    </location>
</feature>
<dbReference type="SUPFAM" id="SSF52440">
    <property type="entry name" value="PreATP-grasp domain"/>
    <property type="match status" value="1"/>
</dbReference>
<evidence type="ECO:0000256" key="1">
    <source>
        <dbReference type="SAM" id="MobiDB-lite"/>
    </source>
</evidence>
<comment type="caution">
    <text evidence="2">The sequence shown here is derived from an EMBL/GenBank/DDBJ whole genome shotgun (WGS) entry which is preliminary data.</text>
</comment>
<evidence type="ECO:0000313" key="2">
    <source>
        <dbReference type="EMBL" id="CAF4695708.1"/>
    </source>
</evidence>
<reference evidence="2" key="1">
    <citation type="submission" date="2021-02" db="EMBL/GenBank/DDBJ databases">
        <authorList>
            <person name="Nowell W R."/>
        </authorList>
    </citation>
    <scope>NUCLEOTIDE SEQUENCE</scope>
</reference>
<dbReference type="Proteomes" id="UP000681720">
    <property type="component" value="Unassembled WGS sequence"/>
</dbReference>
<proteinExistence type="predicted"/>
<dbReference type="AlphaFoldDB" id="A0A8S3A431"/>
<organism evidence="2 3">
    <name type="scientific">Rotaria magnacalcarata</name>
    <dbReference type="NCBI Taxonomy" id="392030"/>
    <lineage>
        <taxon>Eukaryota</taxon>
        <taxon>Metazoa</taxon>
        <taxon>Spiralia</taxon>
        <taxon>Gnathifera</taxon>
        <taxon>Rotifera</taxon>
        <taxon>Eurotatoria</taxon>
        <taxon>Bdelloidea</taxon>
        <taxon>Philodinida</taxon>
        <taxon>Philodinidae</taxon>
        <taxon>Rotaria</taxon>
    </lineage>
</organism>
<accession>A0A8S3A431</accession>
<name>A0A8S3A431_9BILA</name>
<gene>
    <name evidence="2" type="ORF">GIL414_LOCUS42859</name>
</gene>
<sequence>MWETIFTDYKHAQKERTQENTNGSTWTPTDGEHPRLSDILLNDQIQVVEPLWKVIMSNKALL</sequence>
<dbReference type="InterPro" id="IPR016185">
    <property type="entry name" value="PreATP-grasp_dom_sf"/>
</dbReference>
<feature type="compositionally biased region" description="Polar residues" evidence="1">
    <location>
        <begin position="19"/>
        <end position="28"/>
    </location>
</feature>
<feature type="compositionally biased region" description="Basic and acidic residues" evidence="1">
    <location>
        <begin position="8"/>
        <end position="18"/>
    </location>
</feature>